<evidence type="ECO:0000259" key="2">
    <source>
        <dbReference type="SMART" id="SM00278"/>
    </source>
</evidence>
<dbReference type="InterPro" id="IPR004509">
    <property type="entry name" value="Competence_ComEA_HhH"/>
</dbReference>
<sequence length="216" mass="22709">MYGKQGELLVNSLKRYKWAAAGVFIAALSVISIMVMPKLHHESAGSDSLPADAASVQAADLAEKKESEEPDRIVVDLKGAVKKPGVYEMKTGERVHQLLKKAGGTVKNAEGKQINLAAVLQDGMVIYIPFEGEETVQAGTGTAAPSSAEGGTETVNINTASPEELQAIPGVGPSKAEAIAAYREENGPFQGIEDITNVSGIGEKTFEKIKSSISVK</sequence>
<dbReference type="SUPFAM" id="SSF47781">
    <property type="entry name" value="RuvA domain 2-like"/>
    <property type="match status" value="1"/>
</dbReference>
<dbReference type="Pfam" id="PF10531">
    <property type="entry name" value="SLBB"/>
    <property type="match status" value="1"/>
</dbReference>
<feature type="domain" description="Helix-hairpin-helix DNA-binding motif class 1" evidence="2">
    <location>
        <begin position="163"/>
        <end position="182"/>
    </location>
</feature>
<dbReference type="InterPro" id="IPR019554">
    <property type="entry name" value="Soluble_ligand-bd"/>
</dbReference>
<dbReference type="Proteomes" id="UP000196877">
    <property type="component" value="Chromosome"/>
</dbReference>
<dbReference type="EMBL" id="CP021920">
    <property type="protein sequence ID" value="ASB88290.1"/>
    <property type="molecule type" value="Genomic_DNA"/>
</dbReference>
<accession>A0ABN5AG63</accession>
<dbReference type="InterPro" id="IPR003583">
    <property type="entry name" value="Hlx-hairpin-Hlx_DNA-bd_motif"/>
</dbReference>
<feature type="domain" description="Helix-hairpin-helix DNA-binding motif class 1" evidence="2">
    <location>
        <begin position="193"/>
        <end position="212"/>
    </location>
</feature>
<proteinExistence type="predicted"/>
<keyword evidence="1" id="KW-0812">Transmembrane</keyword>
<keyword evidence="1" id="KW-0472">Membrane</keyword>
<dbReference type="InterPro" id="IPR051675">
    <property type="entry name" value="Endo/Exo/Phosphatase_dom_1"/>
</dbReference>
<evidence type="ECO:0000313" key="4">
    <source>
        <dbReference type="Proteomes" id="UP000196877"/>
    </source>
</evidence>
<dbReference type="Gene3D" id="1.10.150.280">
    <property type="entry name" value="AF1531-like domain"/>
    <property type="match status" value="1"/>
</dbReference>
<reference evidence="3 4" key="1">
    <citation type="submission" date="2017-06" db="EMBL/GenBank/DDBJ databases">
        <title>Genome sequence of Bacillus sonorensis strain SRCM101395.</title>
        <authorList>
            <person name="Cho S.H."/>
        </authorList>
    </citation>
    <scope>NUCLEOTIDE SEQUENCE [LARGE SCALE GENOMIC DNA]</scope>
    <source>
        <strain evidence="3 4">SRCM101395</strain>
    </source>
</reference>
<dbReference type="Gene3D" id="3.10.560.10">
    <property type="entry name" value="Outer membrane lipoprotein wza domain like"/>
    <property type="match status" value="1"/>
</dbReference>
<dbReference type="NCBIfam" id="TIGR00426">
    <property type="entry name" value="competence protein ComEA helix-hairpin-helix repeat region"/>
    <property type="match status" value="1"/>
</dbReference>
<name>A0ABN5AG63_9BACI</name>
<gene>
    <name evidence="3" type="ORF">S101395_01781</name>
</gene>
<dbReference type="PANTHER" id="PTHR21180">
    <property type="entry name" value="ENDONUCLEASE/EXONUCLEASE/PHOSPHATASE FAMILY DOMAIN-CONTAINING PROTEIN 1"/>
    <property type="match status" value="1"/>
</dbReference>
<evidence type="ECO:0000313" key="3">
    <source>
        <dbReference type="EMBL" id="ASB88290.1"/>
    </source>
</evidence>
<keyword evidence="1" id="KW-1133">Transmembrane helix</keyword>
<dbReference type="SMART" id="SM00278">
    <property type="entry name" value="HhH1"/>
    <property type="match status" value="2"/>
</dbReference>
<keyword evidence="4" id="KW-1185">Reference proteome</keyword>
<dbReference type="Pfam" id="PF12836">
    <property type="entry name" value="HHH_3"/>
    <property type="match status" value="1"/>
</dbReference>
<organism evidence="3 4">
    <name type="scientific">Bacillus sonorensis</name>
    <dbReference type="NCBI Taxonomy" id="119858"/>
    <lineage>
        <taxon>Bacteria</taxon>
        <taxon>Bacillati</taxon>
        <taxon>Bacillota</taxon>
        <taxon>Bacilli</taxon>
        <taxon>Bacillales</taxon>
        <taxon>Bacillaceae</taxon>
        <taxon>Bacillus</taxon>
    </lineage>
</organism>
<protein>
    <submittedName>
        <fullName evidence="3">ComE operon protein</fullName>
    </submittedName>
</protein>
<dbReference type="PANTHER" id="PTHR21180:SF32">
    <property type="entry name" value="ENDONUCLEASE_EXONUCLEASE_PHOSPHATASE FAMILY DOMAIN-CONTAINING PROTEIN 1"/>
    <property type="match status" value="1"/>
</dbReference>
<feature type="transmembrane region" description="Helical" evidence="1">
    <location>
        <begin position="18"/>
        <end position="36"/>
    </location>
</feature>
<evidence type="ECO:0000256" key="1">
    <source>
        <dbReference type="SAM" id="Phobius"/>
    </source>
</evidence>
<dbReference type="InterPro" id="IPR010994">
    <property type="entry name" value="RuvA_2-like"/>
</dbReference>
<dbReference type="SUPFAM" id="SSF142984">
    <property type="entry name" value="Nqo1 middle domain-like"/>
    <property type="match status" value="1"/>
</dbReference>